<dbReference type="GeneID" id="83055366"/>
<dbReference type="EC" id="2.3.1.1" evidence="2"/>
<evidence type="ECO:0000313" key="3">
    <source>
        <dbReference type="EMBL" id="KAB1479541.1"/>
    </source>
</evidence>
<keyword evidence="2" id="KW-0068">Autocatalytic cleavage</keyword>
<feature type="site" description="Involved in the stabilization of negative charge on the oxyanion by the formation of the oxyanion hole" evidence="2">
    <location>
        <position position="119"/>
    </location>
</feature>
<dbReference type="GO" id="GO:0004358">
    <property type="term" value="F:L-glutamate N-acetyltransferase activity, acting on acetyl-L-ornithine as donor"/>
    <property type="evidence" value="ECO:0007669"/>
    <property type="project" value="UniProtKB-UniRule"/>
</dbReference>
<comment type="catalytic activity">
    <reaction evidence="2">
        <text>N(2)-acetyl-L-ornithine + L-glutamate = N-acetyl-L-glutamate + L-ornithine</text>
        <dbReference type="Rhea" id="RHEA:15349"/>
        <dbReference type="ChEBI" id="CHEBI:29985"/>
        <dbReference type="ChEBI" id="CHEBI:44337"/>
        <dbReference type="ChEBI" id="CHEBI:46911"/>
        <dbReference type="ChEBI" id="CHEBI:57805"/>
        <dbReference type="EC" id="2.3.1.35"/>
    </reaction>
</comment>
<name>A0A833CC10_9FIRM</name>
<keyword evidence="2" id="KW-0028">Amino-acid biosynthesis</keyword>
<dbReference type="SUPFAM" id="SSF56266">
    <property type="entry name" value="DmpA/ArgJ-like"/>
    <property type="match status" value="1"/>
</dbReference>
<dbReference type="GO" id="GO:0004042">
    <property type="term" value="F:L-glutamate N-acetyltransferase activity"/>
    <property type="evidence" value="ECO:0007669"/>
    <property type="project" value="UniProtKB-UniRule"/>
</dbReference>
<dbReference type="EMBL" id="WBKH01000002">
    <property type="protein sequence ID" value="KAB1479541.1"/>
    <property type="molecule type" value="Genomic_DNA"/>
</dbReference>
<dbReference type="Gene3D" id="3.60.70.12">
    <property type="entry name" value="L-amino peptidase D-ALA esterase/amidase"/>
    <property type="match status" value="1"/>
</dbReference>
<comment type="caution">
    <text evidence="3">The sequence shown here is derived from an EMBL/GenBank/DDBJ whole genome shotgun (WGS) entry which is preliminary data.</text>
</comment>
<dbReference type="PANTHER" id="PTHR23100">
    <property type="entry name" value="ARGININE BIOSYNTHESIS BIFUNCTIONAL PROTEIN ARGJ"/>
    <property type="match status" value="1"/>
</dbReference>
<gene>
    <name evidence="2" type="primary">argJ</name>
    <name evidence="3" type="ORF">F8R14_02505</name>
</gene>
<comment type="catalytic activity">
    <reaction evidence="2">
        <text>L-glutamate + acetyl-CoA = N-acetyl-L-glutamate + CoA + H(+)</text>
        <dbReference type="Rhea" id="RHEA:24292"/>
        <dbReference type="ChEBI" id="CHEBI:15378"/>
        <dbReference type="ChEBI" id="CHEBI:29985"/>
        <dbReference type="ChEBI" id="CHEBI:44337"/>
        <dbReference type="ChEBI" id="CHEBI:57287"/>
        <dbReference type="ChEBI" id="CHEBI:57288"/>
        <dbReference type="EC" id="2.3.1.1"/>
    </reaction>
</comment>
<keyword evidence="2 3" id="KW-0808">Transferase</keyword>
<comment type="pathway">
    <text evidence="2">Amino-acid biosynthesis; L-arginine biosynthesis; L-ornithine and N-acetyl-L-glutamate from L-glutamate and N(2)-acetyl-L-ornithine (cyclic): step 1/1.</text>
</comment>
<comment type="similarity">
    <text evidence="2">Belongs to the ArgJ family.</text>
</comment>
<keyword evidence="2" id="KW-0963">Cytoplasm</keyword>
<comment type="pathway">
    <text evidence="2">Amino-acid biosynthesis; L-arginine biosynthesis; N(2)-acetyl-L-ornithine from L-glutamate: step 1/4.</text>
</comment>
<evidence type="ECO:0000256" key="2">
    <source>
        <dbReference type="HAMAP-Rule" id="MF_01106"/>
    </source>
</evidence>
<dbReference type="RefSeq" id="WP_127008065.1">
    <property type="nucleotide sequence ID" value="NZ_JAGZQP010000009.1"/>
</dbReference>
<keyword evidence="2" id="KW-0012">Acyltransferase</keyword>
<organism evidence="3 4">
    <name type="scientific">Veillonella seminalis</name>
    <dbReference type="NCBI Taxonomy" id="1502943"/>
    <lineage>
        <taxon>Bacteria</taxon>
        <taxon>Bacillati</taxon>
        <taxon>Bacillota</taxon>
        <taxon>Negativicutes</taxon>
        <taxon>Veillonellales</taxon>
        <taxon>Veillonellaceae</taxon>
        <taxon>Veillonella</taxon>
    </lineage>
</organism>
<dbReference type="Proteomes" id="UP000434554">
    <property type="component" value="Unassembled WGS sequence"/>
</dbReference>
<dbReference type="AlphaFoldDB" id="A0A833CC10"/>
<dbReference type="Pfam" id="PF01960">
    <property type="entry name" value="ArgJ"/>
    <property type="match status" value="1"/>
</dbReference>
<comment type="caution">
    <text evidence="2">Lacks conserved residue(s) required for the propagation of feature annotation.</text>
</comment>
<accession>A0A833CC10</accession>
<feature type="site" description="Involved in the stabilization of negative charge on the oxyanion by the formation of the oxyanion hole" evidence="2">
    <location>
        <position position="120"/>
    </location>
</feature>
<reference evidence="3 4" key="1">
    <citation type="submission" date="2019-09" db="EMBL/GenBank/DDBJ databases">
        <title>Draft genome sequence of 3 type strains from the CCUG.</title>
        <authorList>
            <person name="Pineiro-Iglesias B."/>
            <person name="Tunovic T."/>
            <person name="Unosson C."/>
            <person name="Inganas E."/>
            <person name="Ohlen M."/>
            <person name="Cardew S."/>
            <person name="Jensie-Markopoulos S."/>
            <person name="Salva-Serra F."/>
            <person name="Jaen-Luchoro D."/>
            <person name="Karlsson R."/>
            <person name="Svensson-Stadler L."/>
            <person name="Chun J."/>
            <person name="Moore E."/>
        </authorList>
    </citation>
    <scope>NUCLEOTIDE SEQUENCE [LARGE SCALE GENOMIC DNA]</scope>
    <source>
        <strain evidence="3 4">CCUG 65427</strain>
    </source>
</reference>
<keyword evidence="2" id="KW-0055">Arginine biosynthesis</keyword>
<dbReference type="EC" id="2.3.1.35" evidence="2"/>
<dbReference type="InterPro" id="IPR002813">
    <property type="entry name" value="Arg_biosynth_ArgJ"/>
</dbReference>
<dbReference type="GO" id="GO:0005737">
    <property type="term" value="C:cytoplasm"/>
    <property type="evidence" value="ECO:0007669"/>
    <property type="project" value="UniProtKB-SubCell"/>
</dbReference>
<evidence type="ECO:0000313" key="4">
    <source>
        <dbReference type="Proteomes" id="UP000434554"/>
    </source>
</evidence>
<comment type="subcellular location">
    <subcellularLocation>
        <location evidence="2">Cytoplasm</location>
    </subcellularLocation>
</comment>
<proteinExistence type="inferred from homology"/>
<dbReference type="GO" id="GO:0006526">
    <property type="term" value="P:L-arginine biosynthetic process"/>
    <property type="evidence" value="ECO:0007669"/>
    <property type="project" value="UniProtKB-UniRule"/>
</dbReference>
<feature type="binding site" evidence="2">
    <location>
        <position position="156"/>
    </location>
    <ligand>
        <name>substrate</name>
    </ligand>
</feature>
<protein>
    <recommendedName>
        <fullName evidence="2">Arginine biosynthesis bifunctional protein ArgJ</fullName>
    </recommendedName>
    <domain>
        <recommendedName>
            <fullName evidence="2">Glutamate N-acetyltransferase</fullName>
            <ecNumber evidence="2">2.3.1.35</ecNumber>
        </recommendedName>
        <alternativeName>
            <fullName evidence="2">Ornithine acetyltransferase</fullName>
            <shortName evidence="2">OATase</shortName>
        </alternativeName>
        <alternativeName>
            <fullName evidence="2">Ornithine transacetylase</fullName>
        </alternativeName>
    </domain>
    <domain>
        <recommendedName>
            <fullName evidence="2">Amino-acid acetyltransferase</fullName>
            <ecNumber evidence="2">2.3.1.1</ecNumber>
        </recommendedName>
        <alternativeName>
            <fullName evidence="2">N-acetylglutamate synthase</fullName>
            <shortName evidence="2">AGSase</shortName>
        </alternativeName>
    </domain>
    <component>
        <recommendedName>
            <fullName evidence="2">Arginine biosynthesis bifunctional protein ArgJ alpha chain</fullName>
        </recommendedName>
    </component>
    <component>
        <recommendedName>
            <fullName evidence="2">Arginine biosynthesis bifunctional protein ArgJ beta chain</fullName>
        </recommendedName>
    </component>
</protein>
<keyword evidence="2" id="KW-0511">Multifunctional enzyme</keyword>
<dbReference type="GO" id="GO:0006592">
    <property type="term" value="P:ornithine biosynthetic process"/>
    <property type="evidence" value="ECO:0007669"/>
    <property type="project" value="TreeGrafter"/>
</dbReference>
<comment type="subunit">
    <text evidence="1 2">Heterotetramer of two alpha and two beta chains.</text>
</comment>
<dbReference type="HAMAP" id="MF_01106">
    <property type="entry name" value="ArgJ"/>
    <property type="match status" value="1"/>
</dbReference>
<dbReference type="InterPro" id="IPR016117">
    <property type="entry name" value="ArgJ-like_dom_sf"/>
</dbReference>
<dbReference type="UniPathway" id="UPA00068">
    <property type="reaction ID" value="UER00106"/>
</dbReference>
<evidence type="ECO:0000256" key="1">
    <source>
        <dbReference type="ARBA" id="ARBA00011475"/>
    </source>
</evidence>
<comment type="function">
    <text evidence="2">Catalyzes two activities which are involved in the cyclic version of arginine biosynthesis: the synthesis of N-acetylglutamate from glutamate and acetyl-CoA as the acetyl donor, and of ornithine by transacetylation between N(2)-acetylornithine and glutamate.</text>
</comment>
<dbReference type="PANTHER" id="PTHR23100:SF0">
    <property type="entry name" value="ARGININE BIOSYNTHESIS BIFUNCTIONAL PROTEIN ARGJ, MITOCHONDRIAL"/>
    <property type="match status" value="1"/>
</dbReference>
<sequence>MKQTITLDTQSQGVTYAKGFEAIGIQAGLKKSGKHDLALIYTKQKAAVAGTFTQNKVAVAPVYVSKETVATGTAHAIVSNSGCANACTGPQGLKDAHTMAYYTAQALACDPKDIIVGSTGIIGQQLPIKDIIKAIPNLVNQLSVDGSELAGKAILTTDTYSKTVWAPFITKQLSKKS</sequence>